<evidence type="ECO:0000256" key="1">
    <source>
        <dbReference type="SAM" id="MobiDB-lite"/>
    </source>
</evidence>
<dbReference type="eggNOG" id="ENOG50336ER">
    <property type="taxonomic scope" value="Bacteria"/>
</dbReference>
<organism evidence="2 3">
    <name type="scientific">Isosphaera pallida (strain ATCC 43644 / DSM 9630 / IS1B)</name>
    <dbReference type="NCBI Taxonomy" id="575540"/>
    <lineage>
        <taxon>Bacteria</taxon>
        <taxon>Pseudomonadati</taxon>
        <taxon>Planctomycetota</taxon>
        <taxon>Planctomycetia</taxon>
        <taxon>Isosphaerales</taxon>
        <taxon>Isosphaeraceae</taxon>
        <taxon>Isosphaera</taxon>
    </lineage>
</organism>
<accession>E8R3A3</accession>
<dbReference type="InParanoid" id="E8R3A3"/>
<dbReference type="STRING" id="575540.Isop_3048"/>
<feature type="region of interest" description="Disordered" evidence="1">
    <location>
        <begin position="92"/>
        <end position="151"/>
    </location>
</feature>
<keyword evidence="3" id="KW-1185">Reference proteome</keyword>
<dbReference type="Proteomes" id="UP000008631">
    <property type="component" value="Chromosome"/>
</dbReference>
<feature type="compositionally biased region" description="Low complexity" evidence="1">
    <location>
        <begin position="131"/>
        <end position="146"/>
    </location>
</feature>
<feature type="compositionally biased region" description="Pro residues" evidence="1">
    <location>
        <begin position="247"/>
        <end position="263"/>
    </location>
</feature>
<name>E8R3A3_ISOPI</name>
<gene>
    <name evidence="2" type="ordered locus">Isop_3048</name>
</gene>
<protein>
    <submittedName>
        <fullName evidence="2">Uncharacterized protein</fullName>
    </submittedName>
</protein>
<reference evidence="2 3" key="2">
    <citation type="journal article" date="2011" name="Stand. Genomic Sci.">
        <title>Complete genome sequence of Isosphaera pallida type strain (IS1B).</title>
        <authorList>
            <consortium name="US DOE Joint Genome Institute (JGI-PGF)"/>
            <person name="Goker M."/>
            <person name="Cleland D."/>
            <person name="Saunders E."/>
            <person name="Lapidus A."/>
            <person name="Nolan M."/>
            <person name="Lucas S."/>
            <person name="Hammon N."/>
            <person name="Deshpande S."/>
            <person name="Cheng J.F."/>
            <person name="Tapia R."/>
            <person name="Han C."/>
            <person name="Goodwin L."/>
            <person name="Pitluck S."/>
            <person name="Liolios K."/>
            <person name="Pagani I."/>
            <person name="Ivanova N."/>
            <person name="Mavromatis K."/>
            <person name="Pati A."/>
            <person name="Chen A."/>
            <person name="Palaniappan K."/>
            <person name="Land M."/>
            <person name="Hauser L."/>
            <person name="Chang Y.J."/>
            <person name="Jeffries C.D."/>
            <person name="Detter J.C."/>
            <person name="Beck B."/>
            <person name="Woyke T."/>
            <person name="Bristow J."/>
            <person name="Eisen J.A."/>
            <person name="Markowitz V."/>
            <person name="Hugenholtz P."/>
            <person name="Kyrpides N.C."/>
            <person name="Klenk H.P."/>
        </authorList>
    </citation>
    <scope>NUCLEOTIDE SEQUENCE [LARGE SCALE GENOMIC DNA]</scope>
    <source>
        <strain evidence="3">ATCC 43644 / DSM 9630 / IS1B</strain>
    </source>
</reference>
<dbReference type="EMBL" id="CP002353">
    <property type="protein sequence ID" value="ADV63613.1"/>
    <property type="molecule type" value="Genomic_DNA"/>
</dbReference>
<evidence type="ECO:0000313" key="3">
    <source>
        <dbReference type="Proteomes" id="UP000008631"/>
    </source>
</evidence>
<dbReference type="AlphaFoldDB" id="E8R3A3"/>
<evidence type="ECO:0000313" key="2">
    <source>
        <dbReference type="EMBL" id="ADV63613.1"/>
    </source>
</evidence>
<proteinExistence type="predicted"/>
<dbReference type="KEGG" id="ipa:Isop_3048"/>
<reference key="1">
    <citation type="submission" date="2010-11" db="EMBL/GenBank/DDBJ databases">
        <title>The complete sequence of chromosome of Isophaera pallida ATCC 43644.</title>
        <authorList>
            <consortium name="US DOE Joint Genome Institute (JGI-PGF)"/>
            <person name="Lucas S."/>
            <person name="Copeland A."/>
            <person name="Lapidus A."/>
            <person name="Bruce D."/>
            <person name="Goodwin L."/>
            <person name="Pitluck S."/>
            <person name="Kyrpides N."/>
            <person name="Mavromatis K."/>
            <person name="Pagani I."/>
            <person name="Ivanova N."/>
            <person name="Saunders E."/>
            <person name="Brettin T."/>
            <person name="Detter J.C."/>
            <person name="Han C."/>
            <person name="Tapia R."/>
            <person name="Land M."/>
            <person name="Hauser L."/>
            <person name="Markowitz V."/>
            <person name="Cheng J.-F."/>
            <person name="Hugenholtz P."/>
            <person name="Woyke T."/>
            <person name="Wu D."/>
            <person name="Eisen J.A."/>
        </authorList>
    </citation>
    <scope>NUCLEOTIDE SEQUENCE</scope>
    <source>
        <strain>ATCC 43644</strain>
    </source>
</reference>
<dbReference type="HOGENOM" id="CLU_484654_0_0_0"/>
<sequence>MNPPQIRGETKGCSAQVRGGLLMILAALGSHQGFSQVWAQQSPFLLPPSIQAREAQAGYVAPAHPASSSRLLPIGNPPSVLIPPDFQVWPPTGTSQGGFGSASVPTPHVIPPTTGLSETASPGGPMPSQTPPVSSEPTEPSQTTTPDNLQDDEGLARIFGNAGADAATNANNNFGADAAANANAGTGAGANLGRAEASIPLIGDQSPFYAARLFARSPQFVNGRSQLGPAALRANPNTRAAQRFPGLPSPLPFPNRPTPPEPPTPLNLDQAQTTAALLVRQTALKIADNQTPKPTDRIYFSYNVFNNFNDQFNRANRVPAFNLDVHHYLFGLEKTFLDEFASLGLRLPYNAITYRDNVGNRQSFQGLGNLAVYGKLLIVEDLATDNALTLGLVINTPSGPTRFAGSRLFTAPNATSLQPFAAVLYNFGTSGLFYQGITAIDVPLDNSDLPIMLFQDSTFGYRLFSGGEGLLTAVTPVFETHVNIPLNNRGFAFDNLLATPDVVNLTFGVHVELARRLTISTAYIQPVTGPRIFDYEVAVLASLDFGGRRAPAPQPSFGGLGR</sequence>
<feature type="region of interest" description="Disordered" evidence="1">
    <location>
        <begin position="240"/>
        <end position="263"/>
    </location>
</feature>